<keyword evidence="6 7" id="KW-0472">Membrane</keyword>
<organism evidence="8">
    <name type="scientific">Solibacter usitatus (strain Ellin6076)</name>
    <dbReference type="NCBI Taxonomy" id="234267"/>
    <lineage>
        <taxon>Bacteria</taxon>
        <taxon>Pseudomonadati</taxon>
        <taxon>Acidobacteriota</taxon>
        <taxon>Terriglobia</taxon>
        <taxon>Bryobacterales</taxon>
        <taxon>Solibacteraceae</taxon>
        <taxon>Candidatus Solibacter</taxon>
    </lineage>
</organism>
<evidence type="ECO:0000256" key="2">
    <source>
        <dbReference type="ARBA" id="ARBA00008335"/>
    </source>
</evidence>
<evidence type="ECO:0000313" key="8">
    <source>
        <dbReference type="EMBL" id="ABJ88487.1"/>
    </source>
</evidence>
<reference evidence="8" key="1">
    <citation type="submission" date="2006-10" db="EMBL/GenBank/DDBJ databases">
        <title>Complete sequence of Solibacter usitatus Ellin6076.</title>
        <authorList>
            <consortium name="US DOE Joint Genome Institute"/>
            <person name="Copeland A."/>
            <person name="Lucas S."/>
            <person name="Lapidus A."/>
            <person name="Barry K."/>
            <person name="Detter J.C."/>
            <person name="Glavina del Rio T."/>
            <person name="Hammon N."/>
            <person name="Israni S."/>
            <person name="Dalin E."/>
            <person name="Tice H."/>
            <person name="Pitluck S."/>
            <person name="Thompson L.S."/>
            <person name="Brettin T."/>
            <person name="Bruce D."/>
            <person name="Han C."/>
            <person name="Tapia R."/>
            <person name="Gilna P."/>
            <person name="Schmutz J."/>
            <person name="Larimer F."/>
            <person name="Land M."/>
            <person name="Hauser L."/>
            <person name="Kyrpides N."/>
            <person name="Mikhailova N."/>
            <person name="Janssen P.H."/>
            <person name="Kuske C.R."/>
            <person name="Richardson P."/>
        </authorList>
    </citation>
    <scope>NUCLEOTIDE SEQUENCE</scope>
    <source>
        <strain evidence="8">Ellin6076</strain>
    </source>
</reference>
<dbReference type="PANTHER" id="PTHR23514">
    <property type="entry name" value="BYPASS OF STOP CODON PROTEIN 6"/>
    <property type="match status" value="1"/>
</dbReference>
<dbReference type="InParanoid" id="Q01PD3"/>
<feature type="transmembrane region" description="Helical" evidence="7">
    <location>
        <begin position="298"/>
        <end position="317"/>
    </location>
</feature>
<dbReference type="PANTHER" id="PTHR23514:SF3">
    <property type="entry name" value="BYPASS OF STOP CODON PROTEIN 6"/>
    <property type="match status" value="1"/>
</dbReference>
<dbReference type="KEGG" id="sus:Acid_7579"/>
<name>Q01PD3_SOLUE</name>
<comment type="similarity">
    <text evidence="2">Belongs to the major facilitator superfamily.</text>
</comment>
<sequence>MARRAEVGLVYAAGLVQGLALVTFPAASSIFTNPDGFGFSASRYGMMFIPQVILAIAASSLGPGMARRWTLKRVLRAGISANFLAMILLALSGLLQHTPGVAYAILLAATGCLGFGFGTVVMALNTYAEEFSPGGEDRAVLSLNALLGAGTALAPLLVAVFTSLGAWWLLPLTVASALAGLLVLSARQPLPASAVRTSGGESSPRLPRRFWLFAAAVLLYGIAETLSGNWSGVYLTAERGVSAGGASFALTAFWAAVTLGRILFAGLSSKTTVRWIYVGLPVLLILAFQAVLRVRTEAGGIAAFSLAGLGCSAFFPLCISLSGQEFPRFAAATSGELVAFYQVGYGVAAFGVEPLRDLTGQPMGSIYRFGSLVAAVMLAVAFLVVARGPRAHG</sequence>
<dbReference type="Pfam" id="PF07690">
    <property type="entry name" value="MFS_1"/>
    <property type="match status" value="1"/>
</dbReference>
<dbReference type="GO" id="GO:0016020">
    <property type="term" value="C:membrane"/>
    <property type="evidence" value="ECO:0007669"/>
    <property type="project" value="TreeGrafter"/>
</dbReference>
<feature type="transmembrane region" description="Helical" evidence="7">
    <location>
        <begin position="7"/>
        <end position="32"/>
    </location>
</feature>
<dbReference type="OrthoDB" id="119473at2"/>
<dbReference type="eggNOG" id="COG0738">
    <property type="taxonomic scope" value="Bacteria"/>
</dbReference>
<evidence type="ECO:0000256" key="6">
    <source>
        <dbReference type="ARBA" id="ARBA00023136"/>
    </source>
</evidence>
<feature type="transmembrane region" description="Helical" evidence="7">
    <location>
        <begin position="139"/>
        <end position="161"/>
    </location>
</feature>
<keyword evidence="4 7" id="KW-0812">Transmembrane</keyword>
<dbReference type="STRING" id="234267.Acid_7579"/>
<dbReference type="AlphaFoldDB" id="Q01PD3"/>
<feature type="transmembrane region" description="Helical" evidence="7">
    <location>
        <begin position="101"/>
        <end position="127"/>
    </location>
</feature>
<dbReference type="InterPro" id="IPR051788">
    <property type="entry name" value="MFS_Transporter"/>
</dbReference>
<evidence type="ECO:0000256" key="7">
    <source>
        <dbReference type="SAM" id="Phobius"/>
    </source>
</evidence>
<dbReference type="EMBL" id="CP000473">
    <property type="protein sequence ID" value="ABJ88487.1"/>
    <property type="molecule type" value="Genomic_DNA"/>
</dbReference>
<evidence type="ECO:0000256" key="3">
    <source>
        <dbReference type="ARBA" id="ARBA00022448"/>
    </source>
</evidence>
<feature type="transmembrane region" description="Helical" evidence="7">
    <location>
        <begin position="167"/>
        <end position="186"/>
    </location>
</feature>
<feature type="transmembrane region" description="Helical" evidence="7">
    <location>
        <begin position="243"/>
        <end position="263"/>
    </location>
</feature>
<dbReference type="InterPro" id="IPR011701">
    <property type="entry name" value="MFS"/>
</dbReference>
<dbReference type="InterPro" id="IPR036259">
    <property type="entry name" value="MFS_trans_sf"/>
</dbReference>
<evidence type="ECO:0000256" key="4">
    <source>
        <dbReference type="ARBA" id="ARBA00022692"/>
    </source>
</evidence>
<evidence type="ECO:0000256" key="1">
    <source>
        <dbReference type="ARBA" id="ARBA00004127"/>
    </source>
</evidence>
<accession>Q01PD3</accession>
<dbReference type="GO" id="GO:0012505">
    <property type="term" value="C:endomembrane system"/>
    <property type="evidence" value="ECO:0007669"/>
    <property type="project" value="UniProtKB-SubCell"/>
</dbReference>
<evidence type="ECO:0000256" key="5">
    <source>
        <dbReference type="ARBA" id="ARBA00022989"/>
    </source>
</evidence>
<feature type="transmembrane region" description="Helical" evidence="7">
    <location>
        <begin position="206"/>
        <end position="223"/>
    </location>
</feature>
<gene>
    <name evidence="8" type="ordered locus">Acid_7579</name>
</gene>
<comment type="subcellular location">
    <subcellularLocation>
        <location evidence="1">Endomembrane system</location>
        <topology evidence="1">Multi-pass membrane protein</topology>
    </subcellularLocation>
</comment>
<dbReference type="GO" id="GO:0022857">
    <property type="term" value="F:transmembrane transporter activity"/>
    <property type="evidence" value="ECO:0007669"/>
    <property type="project" value="InterPro"/>
</dbReference>
<dbReference type="HOGENOM" id="CLU_692319_0_0_0"/>
<keyword evidence="3" id="KW-0813">Transport</keyword>
<dbReference type="Gene3D" id="1.20.1250.20">
    <property type="entry name" value="MFS general substrate transporter like domains"/>
    <property type="match status" value="2"/>
</dbReference>
<feature type="transmembrane region" description="Helical" evidence="7">
    <location>
        <begin position="329"/>
        <end position="351"/>
    </location>
</feature>
<protein>
    <submittedName>
        <fullName evidence="8">Major facilitator superfamily MFS_1</fullName>
    </submittedName>
</protein>
<feature type="transmembrane region" description="Helical" evidence="7">
    <location>
        <begin position="275"/>
        <end position="292"/>
    </location>
</feature>
<feature type="transmembrane region" description="Helical" evidence="7">
    <location>
        <begin position="366"/>
        <end position="386"/>
    </location>
</feature>
<feature type="transmembrane region" description="Helical" evidence="7">
    <location>
        <begin position="74"/>
        <end position="95"/>
    </location>
</feature>
<keyword evidence="5 7" id="KW-1133">Transmembrane helix</keyword>
<feature type="transmembrane region" description="Helical" evidence="7">
    <location>
        <begin position="44"/>
        <end position="62"/>
    </location>
</feature>
<dbReference type="SUPFAM" id="SSF103473">
    <property type="entry name" value="MFS general substrate transporter"/>
    <property type="match status" value="1"/>
</dbReference>
<proteinExistence type="inferred from homology"/>